<dbReference type="GO" id="GO:0000978">
    <property type="term" value="F:RNA polymerase II cis-regulatory region sequence-specific DNA binding"/>
    <property type="evidence" value="ECO:0007669"/>
    <property type="project" value="TreeGrafter"/>
</dbReference>
<evidence type="ECO:0000256" key="8">
    <source>
        <dbReference type="ARBA" id="ARBA00022833"/>
    </source>
</evidence>
<keyword evidence="10" id="KW-0238">DNA-binding</keyword>
<proteinExistence type="inferred from homology"/>
<evidence type="ECO:0000256" key="9">
    <source>
        <dbReference type="ARBA" id="ARBA00023015"/>
    </source>
</evidence>
<comment type="subcellular location">
    <subcellularLocation>
        <location evidence="1">Nucleus</location>
    </subcellularLocation>
</comment>
<evidence type="ECO:0000313" key="15">
    <source>
        <dbReference type="EMBL" id="KAF2885029.1"/>
    </source>
</evidence>
<evidence type="ECO:0000256" key="2">
    <source>
        <dbReference type="ARBA" id="ARBA00010831"/>
    </source>
</evidence>
<evidence type="ECO:0000256" key="7">
    <source>
        <dbReference type="ARBA" id="ARBA00022771"/>
    </source>
</evidence>
<keyword evidence="9" id="KW-0805">Transcription regulation</keyword>
<dbReference type="OrthoDB" id="3214149at2759"/>
<dbReference type="InterPro" id="IPR056436">
    <property type="entry name" value="Znf-C2H2_ZIC1-5/GLI1-3-like"/>
</dbReference>
<keyword evidence="11" id="KW-0804">Transcription</keyword>
<keyword evidence="5" id="KW-0479">Metal-binding</keyword>
<sequence length="354" mass="40166">MIVYNHRMLEGKPLQYYTPSLPIPIPTSNSFSYFNRFQCFGSPSMSDDLVMPHSPNGSQSDSDNSVSSVEIFPKEIRGKQANSPSSKKAEDVQCRWISCGIVFESLDQLATHVSRVHAASGPDGLFYCGWEGCSRNSKGFNARYKMLVHVRTHTNEKPHQCCQCEKSFSRAENLKIHSRSHSGEKPYVCPVPGCQKAYSNSSDRFKHTRTHQVDKPYQCKVPGCPKRYTDPSSLRKHVKTYKHFVNEKGLPDANASPKIVPTIVVANNVKTETLELKGRCRADEPCTCAHPCYKTTDLLNLGAFINLKNREIKSWNKILDPFIPQPKIFKPYELEEEKMDIDLPLDLSINRRHV</sequence>
<evidence type="ECO:0000256" key="4">
    <source>
        <dbReference type="ARBA" id="ARBA00022491"/>
    </source>
</evidence>
<keyword evidence="6" id="KW-0677">Repeat</keyword>
<dbReference type="Pfam" id="PF00096">
    <property type="entry name" value="zf-C2H2"/>
    <property type="match status" value="3"/>
</dbReference>
<dbReference type="GO" id="GO:0000981">
    <property type="term" value="F:DNA-binding transcription factor activity, RNA polymerase II-specific"/>
    <property type="evidence" value="ECO:0007669"/>
    <property type="project" value="TreeGrafter"/>
</dbReference>
<keyword evidence="12" id="KW-0539">Nucleus</keyword>
<accession>A0A8K0G3Z0</accession>
<dbReference type="GO" id="GO:0008270">
    <property type="term" value="F:zinc ion binding"/>
    <property type="evidence" value="ECO:0007669"/>
    <property type="project" value="UniProtKB-KW"/>
</dbReference>
<dbReference type="FunFam" id="3.30.160.60:FF:000357">
    <property type="entry name" value="GLIS family zinc finger 2"/>
    <property type="match status" value="1"/>
</dbReference>
<evidence type="ECO:0000256" key="11">
    <source>
        <dbReference type="ARBA" id="ARBA00023163"/>
    </source>
</evidence>
<comment type="similarity">
    <text evidence="2">Belongs to the GLI C2H2-type zinc-finger protein family.</text>
</comment>
<keyword evidence="8" id="KW-0862">Zinc</keyword>
<dbReference type="SMART" id="SM00355">
    <property type="entry name" value="ZnF_C2H2"/>
    <property type="match status" value="5"/>
</dbReference>
<evidence type="ECO:0000256" key="3">
    <source>
        <dbReference type="ARBA" id="ARBA00022473"/>
    </source>
</evidence>
<evidence type="ECO:0000256" key="13">
    <source>
        <dbReference type="PROSITE-ProRule" id="PRU00042"/>
    </source>
</evidence>
<keyword evidence="7 13" id="KW-0863">Zinc-finger</keyword>
<organism evidence="15 16">
    <name type="scientific">Ignelater luminosus</name>
    <name type="common">Cucubano</name>
    <name type="synonym">Pyrophorus luminosus</name>
    <dbReference type="NCBI Taxonomy" id="2038154"/>
    <lineage>
        <taxon>Eukaryota</taxon>
        <taxon>Metazoa</taxon>
        <taxon>Ecdysozoa</taxon>
        <taxon>Arthropoda</taxon>
        <taxon>Hexapoda</taxon>
        <taxon>Insecta</taxon>
        <taxon>Pterygota</taxon>
        <taxon>Neoptera</taxon>
        <taxon>Endopterygota</taxon>
        <taxon>Coleoptera</taxon>
        <taxon>Polyphaga</taxon>
        <taxon>Elateriformia</taxon>
        <taxon>Elateroidea</taxon>
        <taxon>Elateridae</taxon>
        <taxon>Agrypninae</taxon>
        <taxon>Pyrophorini</taxon>
        <taxon>Ignelater</taxon>
    </lineage>
</organism>
<feature type="domain" description="C2H2-type" evidence="14">
    <location>
        <begin position="131"/>
        <end position="158"/>
    </location>
</feature>
<dbReference type="PANTHER" id="PTHR45718:SF8">
    <property type="entry name" value="GLIS FAMILY ZINC FINGER 2"/>
    <property type="match status" value="1"/>
</dbReference>
<dbReference type="AlphaFoldDB" id="A0A8K0G3Z0"/>
<dbReference type="Gene3D" id="3.30.160.60">
    <property type="entry name" value="Classic Zinc Finger"/>
    <property type="match status" value="5"/>
</dbReference>
<dbReference type="InterPro" id="IPR013087">
    <property type="entry name" value="Znf_C2H2_type"/>
</dbReference>
<dbReference type="InterPro" id="IPR036236">
    <property type="entry name" value="Znf_C2H2_sf"/>
</dbReference>
<evidence type="ECO:0000256" key="10">
    <source>
        <dbReference type="ARBA" id="ARBA00023125"/>
    </source>
</evidence>
<protein>
    <recommendedName>
        <fullName evidence="14">C2H2-type domain-containing protein</fullName>
    </recommendedName>
</protein>
<evidence type="ECO:0000256" key="12">
    <source>
        <dbReference type="ARBA" id="ARBA00023242"/>
    </source>
</evidence>
<evidence type="ECO:0000256" key="1">
    <source>
        <dbReference type="ARBA" id="ARBA00004123"/>
    </source>
</evidence>
<name>A0A8K0G3Z0_IGNLU</name>
<dbReference type="PROSITE" id="PS00028">
    <property type="entry name" value="ZINC_FINGER_C2H2_1"/>
    <property type="match status" value="4"/>
</dbReference>
<reference evidence="15" key="1">
    <citation type="submission" date="2019-08" db="EMBL/GenBank/DDBJ databases">
        <title>The genome of the North American firefly Photinus pyralis.</title>
        <authorList>
            <consortium name="Photinus pyralis genome working group"/>
            <person name="Fallon T.R."/>
            <person name="Sander Lower S.E."/>
            <person name="Weng J.-K."/>
        </authorList>
    </citation>
    <scope>NUCLEOTIDE SEQUENCE</scope>
    <source>
        <strain evidence="15">TRF0915ILg1</strain>
        <tissue evidence="15">Whole body</tissue>
    </source>
</reference>
<feature type="domain" description="C2H2-type" evidence="14">
    <location>
        <begin position="187"/>
        <end position="216"/>
    </location>
</feature>
<evidence type="ECO:0000256" key="5">
    <source>
        <dbReference type="ARBA" id="ARBA00022723"/>
    </source>
</evidence>
<dbReference type="PROSITE" id="PS50157">
    <property type="entry name" value="ZINC_FINGER_C2H2_2"/>
    <property type="match status" value="5"/>
</dbReference>
<evidence type="ECO:0000259" key="14">
    <source>
        <dbReference type="PROSITE" id="PS50157"/>
    </source>
</evidence>
<dbReference type="EMBL" id="VTPC01090042">
    <property type="protein sequence ID" value="KAF2885029.1"/>
    <property type="molecule type" value="Genomic_DNA"/>
</dbReference>
<evidence type="ECO:0000313" key="16">
    <source>
        <dbReference type="Proteomes" id="UP000801492"/>
    </source>
</evidence>
<keyword evidence="16" id="KW-1185">Reference proteome</keyword>
<dbReference type="PANTHER" id="PTHR45718">
    <property type="entry name" value="TRANSCRIPTIONAL ACTIVATOR CUBITUS INTERRUPTUS"/>
    <property type="match status" value="1"/>
</dbReference>
<dbReference type="FunFam" id="3.30.160.60:FF:000310">
    <property type="entry name" value="GLIS family zinc finger 2"/>
    <property type="match status" value="1"/>
</dbReference>
<evidence type="ECO:0000256" key="6">
    <source>
        <dbReference type="ARBA" id="ARBA00022737"/>
    </source>
</evidence>
<dbReference type="SUPFAM" id="SSF57667">
    <property type="entry name" value="beta-beta-alpha zinc fingers"/>
    <property type="match status" value="3"/>
</dbReference>
<keyword evidence="4" id="KW-0678">Repressor</keyword>
<dbReference type="Pfam" id="PF23561">
    <property type="entry name" value="zf-C2H2_15"/>
    <property type="match status" value="1"/>
</dbReference>
<gene>
    <name evidence="15" type="ORF">ILUMI_21145</name>
</gene>
<feature type="domain" description="C2H2-type" evidence="14">
    <location>
        <begin position="159"/>
        <end position="186"/>
    </location>
</feature>
<dbReference type="Proteomes" id="UP000801492">
    <property type="component" value="Unassembled WGS sequence"/>
</dbReference>
<comment type="caution">
    <text evidence="15">The sequence shown here is derived from an EMBL/GenBank/DDBJ whole genome shotgun (WGS) entry which is preliminary data.</text>
</comment>
<dbReference type="GO" id="GO:0005634">
    <property type="term" value="C:nucleus"/>
    <property type="evidence" value="ECO:0007669"/>
    <property type="project" value="UniProtKB-SubCell"/>
</dbReference>
<keyword evidence="3" id="KW-0217">Developmental protein</keyword>
<feature type="domain" description="C2H2-type" evidence="14">
    <location>
        <begin position="92"/>
        <end position="122"/>
    </location>
</feature>
<dbReference type="FunFam" id="3.30.160.60:FF:000359">
    <property type="entry name" value="GLIS family zinc finger 2"/>
    <property type="match status" value="1"/>
</dbReference>
<dbReference type="InterPro" id="IPR043359">
    <property type="entry name" value="GLI-like"/>
</dbReference>
<feature type="domain" description="C2H2-type" evidence="14">
    <location>
        <begin position="217"/>
        <end position="248"/>
    </location>
</feature>